<accession>A0A1F4UJW2</accession>
<evidence type="ECO:0000313" key="5">
    <source>
        <dbReference type="Proteomes" id="UP000178615"/>
    </source>
</evidence>
<gene>
    <name evidence="4" type="ORF">A2V49_02435</name>
</gene>
<reference evidence="4 5" key="1">
    <citation type="journal article" date="2016" name="Nat. Commun.">
        <title>Thousands of microbial genomes shed light on interconnected biogeochemical processes in an aquifer system.</title>
        <authorList>
            <person name="Anantharaman K."/>
            <person name="Brown C.T."/>
            <person name="Hug L.A."/>
            <person name="Sharon I."/>
            <person name="Castelle C.J."/>
            <person name="Probst A.J."/>
            <person name="Thomas B.C."/>
            <person name="Singh A."/>
            <person name="Wilkins M.J."/>
            <person name="Karaoz U."/>
            <person name="Brodie E.L."/>
            <person name="Williams K.H."/>
            <person name="Hubbard S.S."/>
            <person name="Banfield J.F."/>
        </authorList>
    </citation>
    <scope>NUCLEOTIDE SEQUENCE [LARGE SCALE GENOMIC DNA]</scope>
</reference>
<dbReference type="Gene3D" id="3.50.90.10">
    <property type="entry name" value="YerB-like"/>
    <property type="match status" value="1"/>
</dbReference>
<dbReference type="Pfam" id="PF17479">
    <property type="entry name" value="DUF3048_C"/>
    <property type="match status" value="1"/>
</dbReference>
<evidence type="ECO:0000259" key="2">
    <source>
        <dbReference type="Pfam" id="PF11258"/>
    </source>
</evidence>
<keyword evidence="1" id="KW-1133">Transmembrane helix</keyword>
<sequence length="396" mass="45244">MEQDTKFVVPPDQNMPHISSFHVEEPIKKKKPIIPIFIGVIAAAVIFSVIWFFILKKDFPKIMRKPSSVVTVDNKTQENLSFNSLTGELVPGESAKDWINTRPLAVMINNHIDARPQSGLISADLVYEIVAEGGITRYLSFFLSDTPEKIGPVRSTREYYLVLVKELGDAMLMHEGYSPQAKEAIDTWPVRSLFRGGAAAVANWRDETRDVAFEHTLYTDGKKLREYSISLGWEGKRDFQSWKFKDDTNKYSLMPQANKVSIDFWYEGDYSAIFTYNVVNNSYLRFLGYDVNGEPIAHFDNEQKDKQIEVKNLIIQFAAESTIDGDEKNRLIYELIGSGNALVFLDGKVIEATWTKADMDGRTLFYDKNGIEIEFNRGKVWICIVPDRNVEQVVYN</sequence>
<dbReference type="SUPFAM" id="SSF159774">
    <property type="entry name" value="YerB-like"/>
    <property type="match status" value="1"/>
</dbReference>
<dbReference type="EMBL" id="MEUV01000047">
    <property type="protein sequence ID" value="OGC45152.1"/>
    <property type="molecule type" value="Genomic_DNA"/>
</dbReference>
<dbReference type="Pfam" id="PF11258">
    <property type="entry name" value="DUF3048"/>
    <property type="match status" value="1"/>
</dbReference>
<evidence type="ECO:0000256" key="1">
    <source>
        <dbReference type="SAM" id="Phobius"/>
    </source>
</evidence>
<dbReference type="Proteomes" id="UP000178615">
    <property type="component" value="Unassembled WGS sequence"/>
</dbReference>
<keyword evidence="1" id="KW-0472">Membrane</keyword>
<protein>
    <recommendedName>
        <fullName evidence="6">DUF3048 domain-containing protein</fullName>
    </recommendedName>
</protein>
<feature type="domain" description="DUF3048" evidence="2">
    <location>
        <begin position="95"/>
        <end position="228"/>
    </location>
</feature>
<feature type="domain" description="DUF3048" evidence="3">
    <location>
        <begin position="268"/>
        <end position="382"/>
    </location>
</feature>
<evidence type="ECO:0000259" key="3">
    <source>
        <dbReference type="Pfam" id="PF17479"/>
    </source>
</evidence>
<comment type="caution">
    <text evidence="4">The sequence shown here is derived from an EMBL/GenBank/DDBJ whole genome shotgun (WGS) entry which is preliminary data.</text>
</comment>
<organism evidence="4 5">
    <name type="scientific">candidate division WWE3 bacterium RBG_19FT_COMBO_34_6</name>
    <dbReference type="NCBI Taxonomy" id="1802612"/>
    <lineage>
        <taxon>Bacteria</taxon>
        <taxon>Katanobacteria</taxon>
    </lineage>
</organism>
<evidence type="ECO:0008006" key="6">
    <source>
        <dbReference type="Google" id="ProtNLM"/>
    </source>
</evidence>
<name>A0A1F4UJW2_UNCKA</name>
<keyword evidence="1" id="KW-0812">Transmembrane</keyword>
<proteinExistence type="predicted"/>
<dbReference type="AlphaFoldDB" id="A0A1F4UJW2"/>
<dbReference type="InterPro" id="IPR023158">
    <property type="entry name" value="YerB-like_sf"/>
</dbReference>
<evidence type="ECO:0000313" key="4">
    <source>
        <dbReference type="EMBL" id="OGC45152.1"/>
    </source>
</evidence>
<dbReference type="InterPro" id="IPR021416">
    <property type="entry name" value="DUF3048_N"/>
</dbReference>
<feature type="transmembrane region" description="Helical" evidence="1">
    <location>
        <begin position="33"/>
        <end position="55"/>
    </location>
</feature>
<dbReference type="InterPro" id="IPR035328">
    <property type="entry name" value="DUF3048_C"/>
</dbReference>